<feature type="transmembrane region" description="Helical" evidence="1">
    <location>
        <begin position="185"/>
        <end position="208"/>
    </location>
</feature>
<proteinExistence type="predicted"/>
<name>A0A7H2BEV7_9MICC</name>
<reference evidence="2 3" key="1">
    <citation type="submission" date="2020-09" db="EMBL/GenBank/DDBJ databases">
        <title>Investigation of environmental microbes.</title>
        <authorList>
            <person name="Ou Y."/>
            <person name="Kang Q."/>
        </authorList>
    </citation>
    <scope>NUCLEOTIDE SEQUENCE [LARGE SCALE GENOMIC DNA]</scope>
    <source>
        <strain evidence="2 3">KJZ-14</strain>
    </source>
</reference>
<gene>
    <name evidence="2" type="ORF">IDM49_02680</name>
</gene>
<keyword evidence="1" id="KW-0812">Transmembrane</keyword>
<protein>
    <submittedName>
        <fullName evidence="2">Uncharacterized protein</fullName>
    </submittedName>
</protein>
<feature type="transmembrane region" description="Helical" evidence="1">
    <location>
        <begin position="293"/>
        <end position="314"/>
    </location>
</feature>
<organism evidence="2 3">
    <name type="scientific">Rothia terrae</name>
    <dbReference type="NCBI Taxonomy" id="396015"/>
    <lineage>
        <taxon>Bacteria</taxon>
        <taxon>Bacillati</taxon>
        <taxon>Actinomycetota</taxon>
        <taxon>Actinomycetes</taxon>
        <taxon>Micrococcales</taxon>
        <taxon>Micrococcaceae</taxon>
        <taxon>Rothia</taxon>
    </lineage>
</organism>
<feature type="transmembrane region" description="Helical" evidence="1">
    <location>
        <begin position="320"/>
        <end position="341"/>
    </location>
</feature>
<feature type="transmembrane region" description="Helical" evidence="1">
    <location>
        <begin position="95"/>
        <end position="115"/>
    </location>
</feature>
<dbReference type="EMBL" id="CP061539">
    <property type="protein sequence ID" value="QNV38203.1"/>
    <property type="molecule type" value="Genomic_DNA"/>
</dbReference>
<evidence type="ECO:0000313" key="2">
    <source>
        <dbReference type="EMBL" id="QNV38203.1"/>
    </source>
</evidence>
<sequence>MHTKFFSTLLHELEDASTHPESDVHWIQVAAYDMFSSQVKNIYIENELRNLLYEIQTTGKSLEDLHGDPHVWTRNAVLDLQTYGRRAFDKLSDGLYLPLTIGTAATAALSALFVLLDIIERYDASVITWAIIPLYAGSVVTSAYIAYIAILRRFGFNPALIVFLPMILAVYLLDEAIDYDAGIFNIGIPTVAHSISIFVCGIVCFWAYRHYEENKLWDLSTSKQLTVEQWEDRFIATLYERALFSDKKTKAIVNMTLDIIEVSEETPMRMWGNPVSYARSLSHNTSRAIGRQVFFIAIANVLLIGYGVWVSLFFSSTQTPTIVIGILITVLSGLLVSRIKLMQREKTEEKRREIQEAQSHGQGVFLAKR</sequence>
<evidence type="ECO:0000313" key="3">
    <source>
        <dbReference type="Proteomes" id="UP000516404"/>
    </source>
</evidence>
<dbReference type="KEGG" id="rter:IDM49_02680"/>
<keyword evidence="1" id="KW-0472">Membrane</keyword>
<dbReference type="Proteomes" id="UP000516404">
    <property type="component" value="Chromosome"/>
</dbReference>
<feature type="transmembrane region" description="Helical" evidence="1">
    <location>
        <begin position="127"/>
        <end position="147"/>
    </location>
</feature>
<dbReference type="GeneID" id="96623131"/>
<dbReference type="RefSeq" id="WP_190724937.1">
    <property type="nucleotide sequence ID" value="NZ_CP061539.1"/>
</dbReference>
<evidence type="ECO:0000256" key="1">
    <source>
        <dbReference type="SAM" id="Phobius"/>
    </source>
</evidence>
<dbReference type="AlphaFoldDB" id="A0A7H2BEV7"/>
<accession>A0A7H2BEV7</accession>
<feature type="transmembrane region" description="Helical" evidence="1">
    <location>
        <begin position="154"/>
        <end position="173"/>
    </location>
</feature>
<keyword evidence="1" id="KW-1133">Transmembrane helix</keyword>
<keyword evidence="3" id="KW-1185">Reference proteome</keyword>